<feature type="domain" description="Protein kinase" evidence="6">
    <location>
        <begin position="7"/>
        <end position="274"/>
    </location>
</feature>
<dbReference type="PROSITE" id="PS50109">
    <property type="entry name" value="HIS_KIN"/>
    <property type="match status" value="1"/>
</dbReference>
<dbReference type="Gene3D" id="1.10.510.10">
    <property type="entry name" value="Transferase(Phosphotransferase) domain 1"/>
    <property type="match status" value="1"/>
</dbReference>
<accession>A0A2W4WLM9</accession>
<evidence type="ECO:0000256" key="3">
    <source>
        <dbReference type="ARBA" id="ARBA00022553"/>
    </source>
</evidence>
<dbReference type="PANTHER" id="PTHR43642:SF1">
    <property type="entry name" value="HYBRID SIGNAL TRANSDUCTION HISTIDINE KINASE G"/>
    <property type="match status" value="1"/>
</dbReference>
<dbReference type="Gene3D" id="3.30.565.10">
    <property type="entry name" value="Histidine kinase-like ATPase, C-terminal domain"/>
    <property type="match status" value="1"/>
</dbReference>
<dbReference type="SUPFAM" id="SSF56112">
    <property type="entry name" value="Protein kinase-like (PK-like)"/>
    <property type="match status" value="1"/>
</dbReference>
<proteinExistence type="predicted"/>
<name>A0A2W4WLM9_9CYAN</name>
<dbReference type="InterPro" id="IPR003018">
    <property type="entry name" value="GAF"/>
</dbReference>
<dbReference type="Pfam" id="PF00069">
    <property type="entry name" value="Pkinase"/>
    <property type="match status" value="1"/>
</dbReference>
<gene>
    <name evidence="8" type="ORF">DCF19_02495</name>
</gene>
<dbReference type="InterPro" id="IPR011009">
    <property type="entry name" value="Kinase-like_dom_sf"/>
</dbReference>
<evidence type="ECO:0000256" key="5">
    <source>
        <dbReference type="ARBA" id="ARBA00023012"/>
    </source>
</evidence>
<dbReference type="Proteomes" id="UP000249467">
    <property type="component" value="Unassembled WGS sequence"/>
</dbReference>
<dbReference type="PRINTS" id="PR00344">
    <property type="entry name" value="BCTRLSENSOR"/>
</dbReference>
<reference evidence="8 9" key="2">
    <citation type="submission" date="2018-06" db="EMBL/GenBank/DDBJ databases">
        <title>Metagenomic assembly of (sub)arctic Cyanobacteria and their associated microbiome from non-axenic cultures.</title>
        <authorList>
            <person name="Baurain D."/>
        </authorList>
    </citation>
    <scope>NUCLEOTIDE SEQUENCE [LARGE SCALE GENOMIC DNA]</scope>
    <source>
        <strain evidence="8">ULC066bin1</strain>
    </source>
</reference>
<sequence>MIEMSGYKINSLVYQSSLSIVYRGYRIDDFEPIILKVLGTEHPSPEAIARYKLEYEICSRLNHIQGVVKAYSFQKHQRFRCIVFEDFGGESLRILKSSRTFKLTEILAIAAQIAGILSEIHAANVVHKDINPSNIVFNPRTSQVRIIDFGISNILSKENLTIGHPNTLEGTVAYMSPEQTGRMNRTLDYRSDLYSLGVTLYELLCDRLPFESNDPIELVHFHIAKQPTAPSQLNPEIPQPISDIVMKLLAKTAEERYQSALGLKEDLTICQQLLESNGKISDFSLGAHDVSDRFQISQRLYGRELETWLLLAAFECLSLGKAEVMMVKGFSGIGKSVLVHEIYKPITQKHGYFISGKFDQFQRNIPYSAFVSAFRELVTQLLIEGEQELQRWKVELLNALGQNGQIIIDVIPEVEMIVGKQDAVLELLPIEAQNRFNLVFQNFVRVFTKPEHPLVIFLDDLQWADLASLKLLQLLVTSIESQFLYFIGAYRDNEVDAIHPLSLTLNEIAADRISINEITLNPLEQSHIYALLADTLKCHGSSDCERLKPLAELILQKTDGNPFFINEFLKSLYAEGLINFDWEHGIWRWDLQQIQAANFTDNVVELMSGKIQKLSSESQEIIQIAACIGSHFDSQTLAIAADYPYRQVVQTLLPILTEGLISPLTTNYKFAIVDTDSELENELSEGFLIEYKFVHDRVQQAAYALIPEIEKQVIHLKIGRQLLKQVCNQMRAGEENLAIKEEAFQIANHLNMGAGLISDLHERLELAELNLLAGKKAKDSNAYADAQKYLAIGIGLLPDRAWADHYLLALALYESAAESAYLNTNYDECHQLVDRLVHHAKHILDTIKSYKVKISAYSAQKKFHEVPITINSVLIHLGETIPTSPNEIEIGWELIRTEIRTRLLRIKDWSALPLMTDPYKIAAIYIMVTIATAAVNLNPLLVGIITLRVVNLTLQYGVSSDSLIQGSAYGIIRWVAFQDIQGGYQIGVVSLQLIEQHNIRAGASLSIAAFEACLRHWKEHLRESLPHLLKAVQLGTELGEYESISFCVTAYCLHRFFAGDALASVIQDFENYEVFLLYKVKQPHIHDQIRPWHQLALNFAGLSQNTSSLIGTAFDELEFLPILLAEDNGIAIYFAYIAKGMSHYFFGDYKTAIAAFDQATPFSRSAASAIELAQHNFYQSLACLGLCKSLPKSARRQYLKRVAKNQKRMQRWAKHCPMNFQHKYDLVEAERIALVGQQAIAMEYYDRAIKGAAENEYIQEEALGNELAGQFYLRQNRDKIAHIYFTEACLCYESWGATAIVNHLQKNYLQKNYLQGSNRKFTPKINTPRTFTSDYSSLITTTIKTTNRSSMEIDLASVVKTFQILSDEIDLEKLLAKLMKLLIENAGAQIGYLILENENELKIEALGNAGSDEVEVLGARSMENVVPISMIKFVARTLECVVLSNATYEGKFNGDPYIQSHQPKSVLCMPLLNRGELAGILYLENDLITSAFTTDRLEVLTLLSSQAAIAVNNARLYTNLKLFNENLEHLVSDRTHELSQALTNLKAAQTELVESEKMAALGGLVAGIAHEINTPIGIGVTAASLIADKIQELTDALENGTLKRSDLDKIMDTLQQSSLMILANLNRAAELIQSFKQVAVDQSSEERRSFDIRAYLEEVLLNLQPKLKRTKINVQIQCDYNIFLDSFPGLISQITTNLVMNALVHAFDPDDNGTILFAISQQPQRLILEVSDDGKGIAPDNIGKIFDPFYTTKRGQGGSGLGLHIVYNLVTQKLQGSITCESQVGVGTKFIIQIPL</sequence>
<dbReference type="Gene3D" id="1.10.287.130">
    <property type="match status" value="1"/>
</dbReference>
<comment type="catalytic activity">
    <reaction evidence="1">
        <text>ATP + protein L-histidine = ADP + protein N-phospho-L-histidine.</text>
        <dbReference type="EC" id="2.7.13.3"/>
    </reaction>
</comment>
<dbReference type="InterPro" id="IPR053159">
    <property type="entry name" value="Hybrid_Histidine_Kinase"/>
</dbReference>
<evidence type="ECO:0000313" key="9">
    <source>
        <dbReference type="Proteomes" id="UP000249467"/>
    </source>
</evidence>
<keyword evidence="4" id="KW-0808">Transferase</keyword>
<dbReference type="PROSITE" id="PS50011">
    <property type="entry name" value="PROTEIN_KINASE_DOM"/>
    <property type="match status" value="1"/>
</dbReference>
<dbReference type="InterPro" id="IPR003594">
    <property type="entry name" value="HATPase_dom"/>
</dbReference>
<dbReference type="InterPro" id="IPR000719">
    <property type="entry name" value="Prot_kinase_dom"/>
</dbReference>
<evidence type="ECO:0000256" key="1">
    <source>
        <dbReference type="ARBA" id="ARBA00000085"/>
    </source>
</evidence>
<feature type="domain" description="Histidine kinase" evidence="7">
    <location>
        <begin position="1567"/>
        <end position="1796"/>
    </location>
</feature>
<dbReference type="SMART" id="SM00387">
    <property type="entry name" value="HATPase_c"/>
    <property type="match status" value="1"/>
</dbReference>
<dbReference type="Gene3D" id="3.40.50.300">
    <property type="entry name" value="P-loop containing nucleotide triphosphate hydrolases"/>
    <property type="match status" value="1"/>
</dbReference>
<dbReference type="SMART" id="SM00065">
    <property type="entry name" value="GAF"/>
    <property type="match status" value="1"/>
</dbReference>
<dbReference type="EMBL" id="QBML01000003">
    <property type="protein sequence ID" value="PZO44097.1"/>
    <property type="molecule type" value="Genomic_DNA"/>
</dbReference>
<dbReference type="SUPFAM" id="SSF55781">
    <property type="entry name" value="GAF domain-like"/>
    <property type="match status" value="1"/>
</dbReference>
<dbReference type="InterPro" id="IPR004358">
    <property type="entry name" value="Sig_transdc_His_kin-like_C"/>
</dbReference>
<dbReference type="InterPro" id="IPR029016">
    <property type="entry name" value="GAF-like_dom_sf"/>
</dbReference>
<dbReference type="Pfam" id="PF02518">
    <property type="entry name" value="HATPase_c"/>
    <property type="match status" value="1"/>
</dbReference>
<keyword evidence="3" id="KW-0597">Phosphoprotein</keyword>
<dbReference type="SUPFAM" id="SSF52540">
    <property type="entry name" value="P-loop containing nucleoside triphosphate hydrolases"/>
    <property type="match status" value="1"/>
</dbReference>
<evidence type="ECO:0000259" key="6">
    <source>
        <dbReference type="PROSITE" id="PS50011"/>
    </source>
</evidence>
<reference evidence="8 9" key="1">
    <citation type="submission" date="2018-04" db="EMBL/GenBank/DDBJ databases">
        <authorList>
            <person name="Go L.Y."/>
            <person name="Mitchell J.A."/>
        </authorList>
    </citation>
    <scope>NUCLEOTIDE SEQUENCE [LARGE SCALE GENOMIC DNA]</scope>
    <source>
        <strain evidence="8">ULC066bin1</strain>
    </source>
</reference>
<dbReference type="CDD" id="cd00082">
    <property type="entry name" value="HisKA"/>
    <property type="match status" value="1"/>
</dbReference>
<comment type="caution">
    <text evidence="8">The sequence shown here is derived from an EMBL/GenBank/DDBJ whole genome shotgun (WGS) entry which is preliminary data.</text>
</comment>
<dbReference type="CDD" id="cd14014">
    <property type="entry name" value="STKc_PknB_like"/>
    <property type="match status" value="1"/>
</dbReference>
<protein>
    <recommendedName>
        <fullName evidence="2">histidine kinase</fullName>
        <ecNumber evidence="2">2.7.13.3</ecNumber>
    </recommendedName>
</protein>
<dbReference type="Pfam" id="PF01590">
    <property type="entry name" value="GAF"/>
    <property type="match status" value="1"/>
</dbReference>
<dbReference type="InterPro" id="IPR027417">
    <property type="entry name" value="P-loop_NTPase"/>
</dbReference>
<keyword evidence="5" id="KW-0902">Two-component regulatory system</keyword>
<dbReference type="Gene3D" id="3.30.450.40">
    <property type="match status" value="1"/>
</dbReference>
<dbReference type="GO" id="GO:0000155">
    <property type="term" value="F:phosphorelay sensor kinase activity"/>
    <property type="evidence" value="ECO:0007669"/>
    <property type="project" value="InterPro"/>
</dbReference>
<dbReference type="Pfam" id="PF13191">
    <property type="entry name" value="AAA_16"/>
    <property type="match status" value="1"/>
</dbReference>
<dbReference type="InterPro" id="IPR041664">
    <property type="entry name" value="AAA_16"/>
</dbReference>
<dbReference type="InterPro" id="IPR005467">
    <property type="entry name" value="His_kinase_dom"/>
</dbReference>
<dbReference type="EC" id="2.7.13.3" evidence="2"/>
<dbReference type="PANTHER" id="PTHR43642">
    <property type="entry name" value="HYBRID SIGNAL TRANSDUCTION HISTIDINE KINASE G"/>
    <property type="match status" value="1"/>
</dbReference>
<dbReference type="InterPro" id="IPR003661">
    <property type="entry name" value="HisK_dim/P_dom"/>
</dbReference>
<evidence type="ECO:0000259" key="7">
    <source>
        <dbReference type="PROSITE" id="PS50109"/>
    </source>
</evidence>
<evidence type="ECO:0000256" key="2">
    <source>
        <dbReference type="ARBA" id="ARBA00012438"/>
    </source>
</evidence>
<dbReference type="SUPFAM" id="SSF55874">
    <property type="entry name" value="ATPase domain of HSP90 chaperone/DNA topoisomerase II/histidine kinase"/>
    <property type="match status" value="1"/>
</dbReference>
<evidence type="ECO:0000313" key="8">
    <source>
        <dbReference type="EMBL" id="PZO44097.1"/>
    </source>
</evidence>
<organism evidence="8 9">
    <name type="scientific">Pseudanabaena frigida</name>
    <dbReference type="NCBI Taxonomy" id="945775"/>
    <lineage>
        <taxon>Bacteria</taxon>
        <taxon>Bacillati</taxon>
        <taxon>Cyanobacteriota</taxon>
        <taxon>Cyanophyceae</taxon>
        <taxon>Pseudanabaenales</taxon>
        <taxon>Pseudanabaenaceae</taxon>
        <taxon>Pseudanabaena</taxon>
    </lineage>
</organism>
<dbReference type="InterPro" id="IPR036890">
    <property type="entry name" value="HATPase_C_sf"/>
</dbReference>
<dbReference type="GO" id="GO:0005524">
    <property type="term" value="F:ATP binding"/>
    <property type="evidence" value="ECO:0007669"/>
    <property type="project" value="InterPro"/>
</dbReference>
<keyword evidence="4" id="KW-0418">Kinase</keyword>
<evidence type="ECO:0000256" key="4">
    <source>
        <dbReference type="ARBA" id="ARBA00022777"/>
    </source>
</evidence>